<evidence type="ECO:0000313" key="4">
    <source>
        <dbReference type="Proteomes" id="UP000254956"/>
    </source>
</evidence>
<feature type="transmembrane region" description="Helical" evidence="1">
    <location>
        <begin position="6"/>
        <end position="22"/>
    </location>
</feature>
<gene>
    <name evidence="3" type="ORF">NCTC12413_01278</name>
    <name evidence="2" type="ORF">SAR03_11130</name>
</gene>
<accession>A0A380CDU4</accession>
<evidence type="ECO:0000313" key="3">
    <source>
        <dbReference type="EMBL" id="SUJ18508.1"/>
    </source>
</evidence>
<proteinExistence type="predicted"/>
<dbReference type="Proteomes" id="UP000321598">
    <property type="component" value="Unassembled WGS sequence"/>
</dbReference>
<protein>
    <submittedName>
        <fullName evidence="3">Uncharacterized protein</fullName>
    </submittedName>
</protein>
<organism evidence="3 4">
    <name type="scientific">Staphylococcus arlettae</name>
    <dbReference type="NCBI Taxonomy" id="29378"/>
    <lineage>
        <taxon>Bacteria</taxon>
        <taxon>Bacillati</taxon>
        <taxon>Bacillota</taxon>
        <taxon>Bacilli</taxon>
        <taxon>Bacillales</taxon>
        <taxon>Staphylococcaceae</taxon>
        <taxon>Staphylococcus</taxon>
    </lineage>
</organism>
<dbReference type="EMBL" id="BKAV01000007">
    <property type="protein sequence ID" value="GEQ00076.1"/>
    <property type="molecule type" value="Genomic_DNA"/>
</dbReference>
<dbReference type="OrthoDB" id="2414071at2"/>
<evidence type="ECO:0000313" key="5">
    <source>
        <dbReference type="Proteomes" id="UP000321598"/>
    </source>
</evidence>
<dbReference type="Proteomes" id="UP000254956">
    <property type="component" value="Unassembled WGS sequence"/>
</dbReference>
<sequence>MGIVLFIGLFIPIIYIMRVVQAQRKIDKQVFVKTLIYSLIGAIGASIIIAIVGQQGRAFYSYLISGIIVGIIWACLLCGCYAIYQRIGKKFK</sequence>
<keyword evidence="1" id="KW-1133">Transmembrane helix</keyword>
<evidence type="ECO:0000256" key="1">
    <source>
        <dbReference type="SAM" id="Phobius"/>
    </source>
</evidence>
<name>A0A380CDU4_9STAP</name>
<feature type="transmembrane region" description="Helical" evidence="1">
    <location>
        <begin position="34"/>
        <end position="53"/>
    </location>
</feature>
<feature type="transmembrane region" description="Helical" evidence="1">
    <location>
        <begin position="59"/>
        <end position="84"/>
    </location>
</feature>
<reference evidence="2 5" key="2">
    <citation type="submission" date="2019-07" db="EMBL/GenBank/DDBJ databases">
        <title>Whole genome shotgun sequence of Staphylococcus arlettae NBRC 109765.</title>
        <authorList>
            <person name="Hosoyama A."/>
            <person name="Uohara A."/>
            <person name="Ohji S."/>
            <person name="Ichikawa N."/>
        </authorList>
    </citation>
    <scope>NUCLEOTIDE SEQUENCE [LARGE SCALE GENOMIC DNA]</scope>
    <source>
        <strain evidence="2 5">NBRC 109765</strain>
    </source>
</reference>
<dbReference type="EMBL" id="UGZE01000001">
    <property type="protein sequence ID" value="SUJ18508.1"/>
    <property type="molecule type" value="Genomic_DNA"/>
</dbReference>
<reference evidence="3 4" key="1">
    <citation type="submission" date="2018-06" db="EMBL/GenBank/DDBJ databases">
        <authorList>
            <consortium name="Pathogen Informatics"/>
            <person name="Doyle S."/>
        </authorList>
    </citation>
    <scope>NUCLEOTIDE SEQUENCE [LARGE SCALE GENOMIC DNA]</scope>
    <source>
        <strain evidence="3 4">NCTC12413</strain>
    </source>
</reference>
<keyword evidence="1" id="KW-0472">Membrane</keyword>
<evidence type="ECO:0000313" key="2">
    <source>
        <dbReference type="EMBL" id="GEQ00076.1"/>
    </source>
</evidence>
<dbReference type="RefSeq" id="WP_103387841.1">
    <property type="nucleotide sequence ID" value="NZ_BKAV01000007.1"/>
</dbReference>
<keyword evidence="1" id="KW-0812">Transmembrane</keyword>
<keyword evidence="5" id="KW-1185">Reference proteome</keyword>
<dbReference type="AlphaFoldDB" id="A0A380CDU4"/>